<comment type="caution">
    <text evidence="2">The sequence shown here is derived from an EMBL/GenBank/DDBJ whole genome shotgun (WGS) entry which is preliminary data.</text>
</comment>
<keyword evidence="3" id="KW-1185">Reference proteome</keyword>
<accession>A0A3D8T2T7</accession>
<proteinExistence type="predicted"/>
<evidence type="ECO:0000313" key="3">
    <source>
        <dbReference type="Proteomes" id="UP000256690"/>
    </source>
</evidence>
<gene>
    <name evidence="2" type="ORF">DSM5745_00151</name>
</gene>
<protein>
    <submittedName>
        <fullName evidence="2">Uncharacterized protein</fullName>
    </submittedName>
</protein>
<dbReference type="Proteomes" id="UP000256690">
    <property type="component" value="Unassembled WGS sequence"/>
</dbReference>
<dbReference type="AlphaFoldDB" id="A0A3D8T2T7"/>
<feature type="compositionally biased region" description="Basic and acidic residues" evidence="1">
    <location>
        <begin position="126"/>
        <end position="161"/>
    </location>
</feature>
<reference evidence="2 3" key="1">
    <citation type="journal article" date="2018" name="IMA Fungus">
        <title>IMA Genome-F 9: Draft genome sequence of Annulohypoxylon stygium, Aspergillus mulundensis, Berkeleyomyces basicola (syn. Thielaviopsis basicola), Ceratocystis smalleyi, two Cercospora beticola strains, Coleophoma cylindrospora, Fusarium fracticaudum, Phialophora cf. hyalina, and Morchella septimelata.</title>
        <authorList>
            <person name="Wingfield B.D."/>
            <person name="Bills G.F."/>
            <person name="Dong Y."/>
            <person name="Huang W."/>
            <person name="Nel W.J."/>
            <person name="Swalarsk-Parry B.S."/>
            <person name="Vaghefi N."/>
            <person name="Wilken P.M."/>
            <person name="An Z."/>
            <person name="de Beer Z.W."/>
            <person name="De Vos L."/>
            <person name="Chen L."/>
            <person name="Duong T.A."/>
            <person name="Gao Y."/>
            <person name="Hammerbacher A."/>
            <person name="Kikkert J.R."/>
            <person name="Li Y."/>
            <person name="Li H."/>
            <person name="Li K."/>
            <person name="Li Q."/>
            <person name="Liu X."/>
            <person name="Ma X."/>
            <person name="Naidoo K."/>
            <person name="Pethybridge S.J."/>
            <person name="Sun J."/>
            <person name="Steenkamp E.T."/>
            <person name="van der Nest M.A."/>
            <person name="van Wyk S."/>
            <person name="Wingfield M.J."/>
            <person name="Xiong C."/>
            <person name="Yue Q."/>
            <person name="Zhang X."/>
        </authorList>
    </citation>
    <scope>NUCLEOTIDE SEQUENCE [LARGE SCALE GENOMIC DNA]</scope>
    <source>
        <strain evidence="2 3">DSM 5745</strain>
    </source>
</reference>
<dbReference type="RefSeq" id="XP_026608012.1">
    <property type="nucleotide sequence ID" value="XM_026742167.1"/>
</dbReference>
<evidence type="ECO:0000256" key="1">
    <source>
        <dbReference type="SAM" id="MobiDB-lite"/>
    </source>
</evidence>
<organism evidence="2 3">
    <name type="scientific">Aspergillus mulundensis</name>
    <dbReference type="NCBI Taxonomy" id="1810919"/>
    <lineage>
        <taxon>Eukaryota</taxon>
        <taxon>Fungi</taxon>
        <taxon>Dikarya</taxon>
        <taxon>Ascomycota</taxon>
        <taxon>Pezizomycotina</taxon>
        <taxon>Eurotiomycetes</taxon>
        <taxon>Eurotiomycetidae</taxon>
        <taxon>Eurotiales</taxon>
        <taxon>Aspergillaceae</taxon>
        <taxon>Aspergillus</taxon>
        <taxon>Aspergillus subgen. Nidulantes</taxon>
    </lineage>
</organism>
<feature type="region of interest" description="Disordered" evidence="1">
    <location>
        <begin position="115"/>
        <end position="181"/>
    </location>
</feature>
<dbReference type="GeneID" id="38110521"/>
<name>A0A3D8T2T7_9EURO</name>
<evidence type="ECO:0000313" key="2">
    <source>
        <dbReference type="EMBL" id="RDW92829.1"/>
    </source>
</evidence>
<sequence>MSVPSTTTYEITVRCTLEYWSTSNVQEGSTSTISITTIIEERTMLLRLASEYRDSDEALMFFAALADYARSNYDFEYNISPGQYRTCASRREVTVSGSGVIAGLSESESVLISLARDGEDENEDEERGRARERKERNVARTREITKRQKERKKLDGDRESSDGDGSSSETMAKAHSKAKAKAKCNVFGGFRWAWRGLKGVFEL</sequence>
<dbReference type="EMBL" id="PVWQ01000001">
    <property type="protein sequence ID" value="RDW92829.1"/>
    <property type="molecule type" value="Genomic_DNA"/>
</dbReference>